<dbReference type="InterPro" id="IPR036388">
    <property type="entry name" value="WH-like_DNA-bd_sf"/>
</dbReference>
<dbReference type="Gene3D" id="1.20.120.530">
    <property type="entry name" value="GntR ligand-binding domain-like"/>
    <property type="match status" value="1"/>
</dbReference>
<evidence type="ECO:0000313" key="6">
    <source>
        <dbReference type="Proteomes" id="UP000198426"/>
    </source>
</evidence>
<dbReference type="PROSITE" id="PS50949">
    <property type="entry name" value="HTH_GNTR"/>
    <property type="match status" value="1"/>
</dbReference>
<organism evidence="5 6">
    <name type="scientific">Tropicimonas sediminicola</name>
    <dbReference type="NCBI Taxonomy" id="1031541"/>
    <lineage>
        <taxon>Bacteria</taxon>
        <taxon>Pseudomonadati</taxon>
        <taxon>Pseudomonadota</taxon>
        <taxon>Alphaproteobacteria</taxon>
        <taxon>Rhodobacterales</taxon>
        <taxon>Roseobacteraceae</taxon>
        <taxon>Tropicimonas</taxon>
    </lineage>
</organism>
<protein>
    <submittedName>
        <fullName evidence="5">Transcriptional regulator, GntR family</fullName>
    </submittedName>
</protein>
<dbReference type="SMART" id="SM00345">
    <property type="entry name" value="HTH_GNTR"/>
    <property type="match status" value="1"/>
</dbReference>
<keyword evidence="2" id="KW-0238">DNA-binding</keyword>
<dbReference type="GO" id="GO:0003700">
    <property type="term" value="F:DNA-binding transcription factor activity"/>
    <property type="evidence" value="ECO:0007669"/>
    <property type="project" value="InterPro"/>
</dbReference>
<accession>A0A239H107</accession>
<dbReference type="SUPFAM" id="SSF46785">
    <property type="entry name" value="Winged helix' DNA-binding domain"/>
    <property type="match status" value="1"/>
</dbReference>
<dbReference type="InterPro" id="IPR011711">
    <property type="entry name" value="GntR_C"/>
</dbReference>
<dbReference type="PANTHER" id="PTHR43537:SF45">
    <property type="entry name" value="GNTR FAMILY REGULATORY PROTEIN"/>
    <property type="match status" value="1"/>
</dbReference>
<dbReference type="InterPro" id="IPR008920">
    <property type="entry name" value="TF_FadR/GntR_C"/>
</dbReference>
<keyword evidence="1" id="KW-0805">Transcription regulation</keyword>
<evidence type="ECO:0000256" key="3">
    <source>
        <dbReference type="ARBA" id="ARBA00023163"/>
    </source>
</evidence>
<dbReference type="PANTHER" id="PTHR43537">
    <property type="entry name" value="TRANSCRIPTIONAL REGULATOR, GNTR FAMILY"/>
    <property type="match status" value="1"/>
</dbReference>
<dbReference type="InterPro" id="IPR036390">
    <property type="entry name" value="WH_DNA-bd_sf"/>
</dbReference>
<feature type="domain" description="HTH gntR-type" evidence="4">
    <location>
        <begin position="8"/>
        <end position="75"/>
    </location>
</feature>
<dbReference type="AlphaFoldDB" id="A0A239H107"/>
<dbReference type="Pfam" id="PF00392">
    <property type="entry name" value="GntR"/>
    <property type="match status" value="1"/>
</dbReference>
<keyword evidence="3" id="KW-0804">Transcription</keyword>
<dbReference type="OrthoDB" id="8638122at2"/>
<reference evidence="5 6" key="1">
    <citation type="submission" date="2017-06" db="EMBL/GenBank/DDBJ databases">
        <authorList>
            <person name="Kim H.J."/>
            <person name="Triplett B.A."/>
        </authorList>
    </citation>
    <scope>NUCLEOTIDE SEQUENCE [LARGE SCALE GENOMIC DNA]</scope>
    <source>
        <strain evidence="5 6">DSM 29339</strain>
    </source>
</reference>
<keyword evidence="6" id="KW-1185">Reference proteome</keyword>
<evidence type="ECO:0000313" key="5">
    <source>
        <dbReference type="EMBL" id="SNS75067.1"/>
    </source>
</evidence>
<dbReference type="SUPFAM" id="SSF48008">
    <property type="entry name" value="GntR ligand-binding domain-like"/>
    <property type="match status" value="1"/>
</dbReference>
<evidence type="ECO:0000256" key="1">
    <source>
        <dbReference type="ARBA" id="ARBA00023015"/>
    </source>
</evidence>
<dbReference type="RefSeq" id="WP_089232797.1">
    <property type="nucleotide sequence ID" value="NZ_FZOY01000003.1"/>
</dbReference>
<dbReference type="Pfam" id="PF07729">
    <property type="entry name" value="FCD"/>
    <property type="match status" value="1"/>
</dbReference>
<name>A0A239H107_9RHOB</name>
<dbReference type="InterPro" id="IPR000524">
    <property type="entry name" value="Tscrpt_reg_HTH_GntR"/>
</dbReference>
<gene>
    <name evidence="5" type="ORF">SAMN05421757_103200</name>
</gene>
<sequence length="216" mass="24669">METIKPRKSLTEETYDRLLDAICYGELPPGHRINQDKVAERLSVSRQPVNNAISLLKADKLVEDTGRRGVVVSELDRGFFESIYEFRRVIEPFAVRLASQRSGDDARQDARNVLGRGDAAIQSGDIRALVEADMEFHQLIYRWSNNAAIVASMQVNWHHIRRAMVEVLQKPSSRADSWSEHAQIIVAIFDRDEKRASELMERHIIRAYSELIAKLG</sequence>
<proteinExistence type="predicted"/>
<evidence type="ECO:0000256" key="2">
    <source>
        <dbReference type="ARBA" id="ARBA00023125"/>
    </source>
</evidence>
<dbReference type="Gene3D" id="1.10.10.10">
    <property type="entry name" value="Winged helix-like DNA-binding domain superfamily/Winged helix DNA-binding domain"/>
    <property type="match status" value="1"/>
</dbReference>
<dbReference type="EMBL" id="FZOY01000003">
    <property type="protein sequence ID" value="SNS75067.1"/>
    <property type="molecule type" value="Genomic_DNA"/>
</dbReference>
<evidence type="ECO:0000259" key="4">
    <source>
        <dbReference type="PROSITE" id="PS50949"/>
    </source>
</evidence>
<dbReference type="SMART" id="SM00895">
    <property type="entry name" value="FCD"/>
    <property type="match status" value="1"/>
</dbReference>
<dbReference type="Proteomes" id="UP000198426">
    <property type="component" value="Unassembled WGS sequence"/>
</dbReference>
<dbReference type="GO" id="GO:0003677">
    <property type="term" value="F:DNA binding"/>
    <property type="evidence" value="ECO:0007669"/>
    <property type="project" value="UniProtKB-KW"/>
</dbReference>